<dbReference type="Gene3D" id="3.40.50.410">
    <property type="entry name" value="von Willebrand factor, type A domain"/>
    <property type="match status" value="1"/>
</dbReference>
<keyword evidence="1" id="KW-0812">Transmembrane</keyword>
<dbReference type="Pfam" id="PF07584">
    <property type="entry name" value="BatA"/>
    <property type="match status" value="1"/>
</dbReference>
<organism evidence="4 5">
    <name type="scientific">Rhodopirellula maiorica SM1</name>
    <dbReference type="NCBI Taxonomy" id="1265738"/>
    <lineage>
        <taxon>Bacteria</taxon>
        <taxon>Pseudomonadati</taxon>
        <taxon>Planctomycetota</taxon>
        <taxon>Planctomycetia</taxon>
        <taxon>Pirellulales</taxon>
        <taxon>Pirellulaceae</taxon>
        <taxon>Novipirellula</taxon>
    </lineage>
</organism>
<reference evidence="4 5" key="1">
    <citation type="journal article" date="2013" name="Mar. Genomics">
        <title>Expression of sulfatases in Rhodopirellula baltica and the diversity of sulfatases in the genus Rhodopirellula.</title>
        <authorList>
            <person name="Wegner C.E."/>
            <person name="Richter-Heitmann T."/>
            <person name="Klindworth A."/>
            <person name="Klockow C."/>
            <person name="Richter M."/>
            <person name="Achstetter T."/>
            <person name="Glockner F.O."/>
            <person name="Harder J."/>
        </authorList>
    </citation>
    <scope>NUCLEOTIDE SEQUENCE [LARGE SCALE GENOMIC DNA]</scope>
    <source>
        <strain evidence="4 5">SM1</strain>
    </source>
</reference>
<evidence type="ECO:0000313" key="4">
    <source>
        <dbReference type="EMBL" id="EMI18413.1"/>
    </source>
</evidence>
<comment type="caution">
    <text evidence="4">The sequence shown here is derived from an EMBL/GenBank/DDBJ whole genome shotgun (WGS) entry which is preliminary data.</text>
</comment>
<keyword evidence="5" id="KW-1185">Reference proteome</keyword>
<dbReference type="RefSeq" id="WP_008701162.1">
    <property type="nucleotide sequence ID" value="NZ_ANOG01000670.1"/>
</dbReference>
<protein>
    <submittedName>
        <fullName evidence="4">Membrane protein containing DUF1550</fullName>
    </submittedName>
</protein>
<dbReference type="SUPFAM" id="SSF53300">
    <property type="entry name" value="vWA-like"/>
    <property type="match status" value="1"/>
</dbReference>
<accession>M5RG92</accession>
<dbReference type="Proteomes" id="UP000011991">
    <property type="component" value="Unassembled WGS sequence"/>
</dbReference>
<sequence>MSFLSVAFLLALPLAAAPLLLHLFDRRRNTEIQWGAMQFLMEASARKTSARRMKQWLLLLLRCLAIAALVFALARPLLPSGYLGGNERGETIFIVDNSMSMLRSDPSGTMIGSAIDRAIEMVTELPNSDDVRVLTAAPYPMWSGAGPVRSDRRTRQWIHSEIQQLQATRGRSDLLAALFAAIQAEHQPTQSSRRIVVLTDGQAADWGLEDEAGWKRFREVLNESPIRTEIETLRLDKLKTSNSPAASKGNVAVDQMMIRRTIVGVDQPVTMTARLH</sequence>
<dbReference type="AlphaFoldDB" id="M5RG92"/>
<feature type="domain" description="Aerotolerance regulator N-terminal" evidence="2">
    <location>
        <begin position="1"/>
        <end position="76"/>
    </location>
</feature>
<dbReference type="EMBL" id="ANOG01000670">
    <property type="protein sequence ID" value="EMI18413.1"/>
    <property type="molecule type" value="Genomic_DNA"/>
</dbReference>
<feature type="transmembrane region" description="Helical" evidence="1">
    <location>
        <begin position="6"/>
        <end position="24"/>
    </location>
</feature>
<dbReference type="InterPro" id="IPR024163">
    <property type="entry name" value="Aerotolerance_reg_N"/>
</dbReference>
<dbReference type="InterPro" id="IPR011933">
    <property type="entry name" value="Double_TM_dom"/>
</dbReference>
<dbReference type="PANTHER" id="PTHR37464">
    <property type="entry name" value="BLL2463 PROTEIN"/>
    <property type="match status" value="1"/>
</dbReference>
<keyword evidence="1" id="KW-0472">Membrane</keyword>
<name>M5RG92_9BACT</name>
<evidence type="ECO:0000256" key="1">
    <source>
        <dbReference type="SAM" id="Phobius"/>
    </source>
</evidence>
<gene>
    <name evidence="4" type="ORF">RMSM_04658</name>
</gene>
<dbReference type="PANTHER" id="PTHR37464:SF1">
    <property type="entry name" value="BLL2463 PROTEIN"/>
    <property type="match status" value="1"/>
</dbReference>
<evidence type="ECO:0000259" key="3">
    <source>
        <dbReference type="Pfam" id="PF13519"/>
    </source>
</evidence>
<dbReference type="InterPro" id="IPR036465">
    <property type="entry name" value="vWFA_dom_sf"/>
</dbReference>
<proteinExistence type="predicted"/>
<dbReference type="OrthoDB" id="247959at2"/>
<feature type="domain" description="VWFA" evidence="3">
    <location>
        <begin position="91"/>
        <end position="202"/>
    </location>
</feature>
<feature type="transmembrane region" description="Helical" evidence="1">
    <location>
        <begin position="56"/>
        <end position="78"/>
    </location>
</feature>
<feature type="non-terminal residue" evidence="4">
    <location>
        <position position="276"/>
    </location>
</feature>
<evidence type="ECO:0000313" key="5">
    <source>
        <dbReference type="Proteomes" id="UP000011991"/>
    </source>
</evidence>
<dbReference type="Pfam" id="PF13519">
    <property type="entry name" value="VWA_2"/>
    <property type="match status" value="1"/>
</dbReference>
<evidence type="ECO:0000259" key="2">
    <source>
        <dbReference type="Pfam" id="PF07584"/>
    </source>
</evidence>
<keyword evidence="1" id="KW-1133">Transmembrane helix</keyword>
<dbReference type="InterPro" id="IPR002035">
    <property type="entry name" value="VWF_A"/>
</dbReference>
<dbReference type="NCBIfam" id="TIGR02226">
    <property type="entry name" value="two_anch"/>
    <property type="match status" value="1"/>
</dbReference>